<dbReference type="GeneID" id="20650374"/>
<accession>G4Z1C0</accession>
<dbReference type="Proteomes" id="UP000002640">
    <property type="component" value="Unassembled WGS sequence"/>
</dbReference>
<dbReference type="RefSeq" id="XP_009520556.1">
    <property type="nucleotide sequence ID" value="XM_009522261.1"/>
</dbReference>
<gene>
    <name evidence="1" type="ORF">PHYSODRAFT_371994</name>
</gene>
<dbReference type="KEGG" id="psoj:PHYSODRAFT_371994"/>
<protein>
    <submittedName>
        <fullName evidence="1">Uncharacterized protein</fullName>
    </submittedName>
</protein>
<name>G4Z1C0_PHYSP</name>
<evidence type="ECO:0000313" key="1">
    <source>
        <dbReference type="EMBL" id="EGZ25268.1"/>
    </source>
</evidence>
<keyword evidence="2" id="KW-1185">Reference proteome</keyword>
<dbReference type="EMBL" id="JH159152">
    <property type="protein sequence ID" value="EGZ25268.1"/>
    <property type="molecule type" value="Genomic_DNA"/>
</dbReference>
<sequence>VYEFEMWIMDHSAGVDVVLGMDFMIPAGIWLDLFHGTARLPDEVMVPLLKSQSVEDDKPYGTHPSCGPTEDLYVLAATSFGVRWWVRRTDKLVPTVTRLRRQQPIYVRLTNITATTAQCAKHDSVVLWVPHGELPRETGNARLDPNKCKEWQVLAYSTSRDETLYGSERCLYDQWLAKQPPAVERRTYSTPRKILRR</sequence>
<feature type="non-terminal residue" evidence="1">
    <location>
        <position position="197"/>
    </location>
</feature>
<evidence type="ECO:0000313" key="2">
    <source>
        <dbReference type="Proteomes" id="UP000002640"/>
    </source>
</evidence>
<organism evidence="1 2">
    <name type="scientific">Phytophthora sojae (strain P6497)</name>
    <name type="common">Soybean stem and root rot agent</name>
    <name type="synonym">Phytophthora megasperma f. sp. glycines</name>
    <dbReference type="NCBI Taxonomy" id="1094619"/>
    <lineage>
        <taxon>Eukaryota</taxon>
        <taxon>Sar</taxon>
        <taxon>Stramenopiles</taxon>
        <taxon>Oomycota</taxon>
        <taxon>Peronosporomycetes</taxon>
        <taxon>Peronosporales</taxon>
        <taxon>Peronosporaceae</taxon>
        <taxon>Phytophthora</taxon>
    </lineage>
</organism>
<feature type="non-terminal residue" evidence="1">
    <location>
        <position position="1"/>
    </location>
</feature>
<reference evidence="1 2" key="1">
    <citation type="journal article" date="2006" name="Science">
        <title>Phytophthora genome sequences uncover evolutionary origins and mechanisms of pathogenesis.</title>
        <authorList>
            <person name="Tyler B.M."/>
            <person name="Tripathy S."/>
            <person name="Zhang X."/>
            <person name="Dehal P."/>
            <person name="Jiang R.H."/>
            <person name="Aerts A."/>
            <person name="Arredondo F.D."/>
            <person name="Baxter L."/>
            <person name="Bensasson D."/>
            <person name="Beynon J.L."/>
            <person name="Chapman J."/>
            <person name="Damasceno C.M."/>
            <person name="Dorrance A.E."/>
            <person name="Dou D."/>
            <person name="Dickerman A.W."/>
            <person name="Dubchak I.L."/>
            <person name="Garbelotto M."/>
            <person name="Gijzen M."/>
            <person name="Gordon S.G."/>
            <person name="Govers F."/>
            <person name="Grunwald N.J."/>
            <person name="Huang W."/>
            <person name="Ivors K.L."/>
            <person name="Jones R.W."/>
            <person name="Kamoun S."/>
            <person name="Krampis K."/>
            <person name="Lamour K.H."/>
            <person name="Lee M.K."/>
            <person name="McDonald W.H."/>
            <person name="Medina M."/>
            <person name="Meijer H.J."/>
            <person name="Nordberg E.K."/>
            <person name="Maclean D.J."/>
            <person name="Ospina-Giraldo M.D."/>
            <person name="Morris P.F."/>
            <person name="Phuntumart V."/>
            <person name="Putnam N.H."/>
            <person name="Rash S."/>
            <person name="Rose J.K."/>
            <person name="Sakihama Y."/>
            <person name="Salamov A.A."/>
            <person name="Savidor A."/>
            <person name="Scheuring C.F."/>
            <person name="Smith B.M."/>
            <person name="Sobral B.W."/>
            <person name="Terry A."/>
            <person name="Torto-Alalibo T.A."/>
            <person name="Win J."/>
            <person name="Xu Z."/>
            <person name="Zhang H."/>
            <person name="Grigoriev I.V."/>
            <person name="Rokhsar D.S."/>
            <person name="Boore J.L."/>
        </authorList>
    </citation>
    <scope>NUCLEOTIDE SEQUENCE [LARGE SCALE GENOMIC DNA]</scope>
    <source>
        <strain evidence="1 2">P6497</strain>
    </source>
</reference>
<proteinExistence type="predicted"/>
<dbReference type="InParanoid" id="G4Z1C0"/>
<dbReference type="AlphaFoldDB" id="G4Z1C0"/>